<proteinExistence type="predicted"/>
<protein>
    <submittedName>
        <fullName evidence="1">Uncharacterized protein</fullName>
    </submittedName>
</protein>
<sequence length="50" mass="5667">MFGRSDSLATFKYRFATLYSPIKTVGDLWLVLSVIARGGEFKGVRRSRLV</sequence>
<accession>A0A1B6NTJ0</accession>
<comment type="caution">
    <text evidence="1">The sequence shown here is derived from an EMBL/GenBank/DDBJ whole genome shotgun (WGS) entry which is preliminary data.</text>
</comment>
<evidence type="ECO:0000313" key="1">
    <source>
        <dbReference type="EMBL" id="KTF06242.1"/>
    </source>
</evidence>
<dbReference type="AlphaFoldDB" id="A0A1B6NTJ0"/>
<reference evidence="1" key="1">
    <citation type="submission" date="2013-11" db="EMBL/GenBank/DDBJ databases">
        <title>Microbial diversity, functional groups and degradation webs in Northern and Southern Mediterranean and Red Sea marine crude oil polluted sites.</title>
        <authorList>
            <person name="Daffonchio D."/>
            <person name="Mapelli F."/>
            <person name="Ferrer M."/>
            <person name="Richter M."/>
            <person name="Cherif A."/>
            <person name="Malkawi H.I."/>
            <person name="Yakimov M.M."/>
            <person name="Abdel-Fattah Y.R."/>
            <person name="Blaghen M."/>
            <person name="Golyshin P.N."/>
            <person name="Kalogerakis N."/>
            <person name="Boon N."/>
            <person name="Magagnini M."/>
            <person name="Fava F."/>
        </authorList>
    </citation>
    <scope>NUCLEOTIDE SEQUENCE</scope>
</reference>
<organism evidence="1">
    <name type="scientific">marine sediment metagenome</name>
    <dbReference type="NCBI Taxonomy" id="412755"/>
    <lineage>
        <taxon>unclassified sequences</taxon>
        <taxon>metagenomes</taxon>
        <taxon>ecological metagenomes</taxon>
    </lineage>
</organism>
<name>A0A1B6NTJ0_9ZZZZ</name>
<gene>
    <name evidence="1" type="ORF">MGSAQ_002262</name>
</gene>
<dbReference type="EMBL" id="AYSL01001278">
    <property type="protein sequence ID" value="KTF06242.1"/>
    <property type="molecule type" value="Genomic_DNA"/>
</dbReference>